<name>A0A2Z4FNR7_9DELT</name>
<evidence type="ECO:0000256" key="2">
    <source>
        <dbReference type="SAM" id="SignalP"/>
    </source>
</evidence>
<feature type="chain" id="PRO_5043310290" evidence="2">
    <location>
        <begin position="41"/>
        <end position="1301"/>
    </location>
</feature>
<dbReference type="Gene3D" id="2.60.120.1130">
    <property type="match status" value="1"/>
</dbReference>
<protein>
    <submittedName>
        <fullName evidence="3">Uncharacterized protein</fullName>
    </submittedName>
</protein>
<evidence type="ECO:0000256" key="1">
    <source>
        <dbReference type="SAM" id="MobiDB-lite"/>
    </source>
</evidence>
<dbReference type="EMBL" id="CP030032">
    <property type="protein sequence ID" value="AWV90647.1"/>
    <property type="molecule type" value="Genomic_DNA"/>
</dbReference>
<dbReference type="OrthoDB" id="5476519at2"/>
<keyword evidence="2" id="KW-0732">Signal</keyword>
<dbReference type="Gene3D" id="2.60.40.3140">
    <property type="match status" value="1"/>
</dbReference>
<dbReference type="Pfam" id="PF14559">
    <property type="entry name" value="TPR_19"/>
    <property type="match status" value="1"/>
</dbReference>
<dbReference type="KEGG" id="bsed:DN745_15475"/>
<reference evidence="3 4" key="1">
    <citation type="submission" date="2018-06" db="EMBL/GenBank/DDBJ databases">
        <title>Lujinxingia sediminis gen. nov. sp. nov., a new facultative anaerobic member of the class Deltaproteobacteria, and proposal of Lujinxingaceae fam. nov.</title>
        <authorList>
            <person name="Guo L.-Y."/>
            <person name="Li C.-M."/>
            <person name="Wang S."/>
            <person name="Du Z.-J."/>
        </authorList>
    </citation>
    <scope>NUCLEOTIDE SEQUENCE [LARGE SCALE GENOMIC DNA]</scope>
    <source>
        <strain evidence="3 4">FA350</strain>
    </source>
</reference>
<dbReference type="RefSeq" id="WP_111336214.1">
    <property type="nucleotide sequence ID" value="NZ_CP030032.1"/>
</dbReference>
<evidence type="ECO:0000313" key="3">
    <source>
        <dbReference type="EMBL" id="AWV90647.1"/>
    </source>
</evidence>
<sequence>MQKYAMLQKTLNPKTLLRNNKALRCGALCLALSFSLSACSSTPKPRPSAYSFAANAGANTALDGWFKARDAEDAAQPTKHVLLDDATEEQRFAAAEIAYFEGDIEHAAKLFMQLLEQNPAHPLNRFGAARLYAMRHQVVDFNEKIRPLLAKLRFADLAPLTRVHVSQIGQSVVYNDWKISDAARPFAADAVGFPNEWTTSPSLSNWRLSDFDQAFLPETEDALREEYLSPSIAEDAPINYVKSRHFSAAGVNLSPNFERSGIYYMETFARVEPREGDGSNSEARDFLLYADFSAAAKIWIDGKLVMTRDEKDYRGGERLRRIRLSPGEHRILVKMAYQKSYRDGFDLTLIADDATPLGGSGLSFEAKPRANPDGAQKEGSITLLGEQKMLADLDPTRIAPDAVTKADDISLYLAANAAILNLEAQDFDAAWGALMERHPKFAVGYMLRAQQLRTLWEVPSRIRNARSMADLRRAAQLAPDNLSNNLLLGKRLREQGKSDAELQDLLRKNRDAAFTQSGELRNIEPLHEWADFLEDQDWSESAEQAWKRVLDAAPTECGAAHSLQYLYNQRDFFPTLAEITPAHAKCPTLLNTFARNRKDQAEVRLKLARQDALRYPYRASSQERYSAELIAQGQPDKARQVLVAARDRMPWDVNLWYELAKIALADEGMDAARALIEGGIDQHESSAWLQWRLSMLENKVPLADLMHDGLKIAREDVARGEAETSGDEAYYALDFAARKYFEDGSSVTLTHNVIRVMTKGGIDRFGEFETPNGAELVLARTIKKDGSVRIPEQMSGKSTLSMPGLAPGDFVEMAYIQYSSASALSKTRQRGIRFFFRMAHISSQHSEYIIVNPRGDFQRMNDAPEPKSIQTSEGPAVQFLRTDSPRPRREPSQVAGDEYLPWIQMHREGTTTSDFEASRRNISEQIRDSLKMSEPLRQQIAEWRKGLKPGSEEEVKELFYRVSSWIADPTLTQYNTDATHVLLEHDGNPLLLLKAAYDQAGIPAEIYFARSKFQSPHEDLIGEFAKYSSPLMKVQMPDKTHAWVSPDSPDAMFNSPGNTLIGQMAVCVSCDEAHREVVAPQNPRPINRHVAVDGKVNAQGTLDATMTITYRGALAALVRQVLRKNADPSSRKKFADVSVASLISGATLQSFEFDGLDKRDEDLLLRAKFTRKNFARPYGANTLQIQSKLFDENIAGQYAELSQRETPLFVPYSRDYGYTLKVDFPAGSQLALQSQAGSWEYNTEFGEFSRSVNIDGQTLTLNSSIDIPVQRVAPETYTKFRSWARNLDRSALLFLRVSQNN</sequence>
<proteinExistence type="predicted"/>
<feature type="signal peptide" evidence="2">
    <location>
        <begin position="1"/>
        <end position="40"/>
    </location>
</feature>
<accession>A0A2Z4FNR7</accession>
<dbReference type="Proteomes" id="UP000249799">
    <property type="component" value="Chromosome"/>
</dbReference>
<dbReference type="Gene3D" id="1.25.40.10">
    <property type="entry name" value="Tetratricopeptide repeat domain"/>
    <property type="match status" value="1"/>
</dbReference>
<organism evidence="3 4">
    <name type="scientific">Bradymonas sediminis</name>
    <dbReference type="NCBI Taxonomy" id="1548548"/>
    <lineage>
        <taxon>Bacteria</taxon>
        <taxon>Deltaproteobacteria</taxon>
        <taxon>Bradymonadales</taxon>
        <taxon>Bradymonadaceae</taxon>
        <taxon>Bradymonas</taxon>
    </lineage>
</organism>
<feature type="region of interest" description="Disordered" evidence="1">
    <location>
        <begin position="861"/>
        <end position="893"/>
    </location>
</feature>
<gene>
    <name evidence="3" type="ORF">DN745_15475</name>
</gene>
<dbReference type="InterPro" id="IPR011990">
    <property type="entry name" value="TPR-like_helical_dom_sf"/>
</dbReference>
<dbReference type="SUPFAM" id="SSF48452">
    <property type="entry name" value="TPR-like"/>
    <property type="match status" value="1"/>
</dbReference>
<keyword evidence="4" id="KW-1185">Reference proteome</keyword>
<evidence type="ECO:0000313" key="4">
    <source>
        <dbReference type="Proteomes" id="UP000249799"/>
    </source>
</evidence>